<gene>
    <name evidence="3" type="ORF">EZS28_022930</name>
</gene>
<feature type="region of interest" description="Disordered" evidence="1">
    <location>
        <begin position="44"/>
        <end position="65"/>
    </location>
</feature>
<evidence type="ECO:0000313" key="4">
    <source>
        <dbReference type="Proteomes" id="UP000324800"/>
    </source>
</evidence>
<organism evidence="3 4">
    <name type="scientific">Streblomastix strix</name>
    <dbReference type="NCBI Taxonomy" id="222440"/>
    <lineage>
        <taxon>Eukaryota</taxon>
        <taxon>Metamonada</taxon>
        <taxon>Preaxostyla</taxon>
        <taxon>Oxymonadida</taxon>
        <taxon>Streblomastigidae</taxon>
        <taxon>Streblomastix</taxon>
    </lineage>
</organism>
<dbReference type="GO" id="GO:0036297">
    <property type="term" value="P:interstrand cross-link repair"/>
    <property type="evidence" value="ECO:0007669"/>
    <property type="project" value="InterPro"/>
</dbReference>
<proteinExistence type="predicted"/>
<accession>A0A5J4VG92</accession>
<feature type="non-terminal residue" evidence="3">
    <location>
        <position position="1"/>
    </location>
</feature>
<comment type="caution">
    <text evidence="3">The sequence shown here is derived from an EMBL/GenBank/DDBJ whole genome shotgun (WGS) entry which is preliminary data.</text>
</comment>
<feature type="compositionally biased region" description="Polar residues" evidence="1">
    <location>
        <begin position="45"/>
        <end position="56"/>
    </location>
</feature>
<dbReference type="PANTHER" id="PTHR13206">
    <property type="entry name" value="UBIQUITIN LIGASE PROTEIN PHF9 FANCONI ANEMIA GROUP L PROTEIN"/>
    <property type="match status" value="1"/>
</dbReference>
<dbReference type="Proteomes" id="UP000324800">
    <property type="component" value="Unassembled WGS sequence"/>
</dbReference>
<dbReference type="PANTHER" id="PTHR13206:SF0">
    <property type="entry name" value="E3 UBIQUITIN-PROTEIN LIGASE FANCL"/>
    <property type="match status" value="1"/>
</dbReference>
<dbReference type="InterPro" id="IPR013083">
    <property type="entry name" value="Znf_RING/FYVE/PHD"/>
</dbReference>
<dbReference type="EMBL" id="SNRW01007266">
    <property type="protein sequence ID" value="KAA6381542.1"/>
    <property type="molecule type" value="Genomic_DNA"/>
</dbReference>
<feature type="domain" description="FANCL C-terminal" evidence="2">
    <location>
        <begin position="83"/>
        <end position="138"/>
    </location>
</feature>
<evidence type="ECO:0000259" key="2">
    <source>
        <dbReference type="Pfam" id="PF11793"/>
    </source>
</evidence>
<protein>
    <recommendedName>
        <fullName evidence="2">FANCL C-terminal domain-containing protein</fullName>
    </recommendedName>
</protein>
<evidence type="ECO:0000256" key="1">
    <source>
        <dbReference type="SAM" id="MobiDB-lite"/>
    </source>
</evidence>
<evidence type="ECO:0000313" key="3">
    <source>
        <dbReference type="EMBL" id="KAA6381542.1"/>
    </source>
</evidence>
<sequence>PDDSVSAKLTKLTSFQRNWDENLSIVVNIELALECEIPKREWTEDITSSESEMNKSTIDDTNIEMNDEEIDEQEELMNMDGCCSICFSVHPDGNETDFPDVFCTNNLCKRGYHTLCLAQWFRSLTTTRHSFKTMFGSCIIAD</sequence>
<dbReference type="GO" id="GO:0043240">
    <property type="term" value="C:Fanconi anaemia nuclear complex"/>
    <property type="evidence" value="ECO:0007669"/>
    <property type="project" value="InterPro"/>
</dbReference>
<dbReference type="GO" id="GO:0006513">
    <property type="term" value="P:protein monoubiquitination"/>
    <property type="evidence" value="ECO:0007669"/>
    <property type="project" value="TreeGrafter"/>
</dbReference>
<dbReference type="Pfam" id="PF11793">
    <property type="entry name" value="FANCL_C"/>
    <property type="match status" value="1"/>
</dbReference>
<dbReference type="SMART" id="SM01197">
    <property type="entry name" value="FANCL_C"/>
    <property type="match status" value="1"/>
</dbReference>
<name>A0A5J4VG92_9EUKA</name>
<dbReference type="OrthoDB" id="10263265at2759"/>
<reference evidence="3 4" key="1">
    <citation type="submission" date="2019-03" db="EMBL/GenBank/DDBJ databases">
        <title>Single cell metagenomics reveals metabolic interactions within the superorganism composed of flagellate Streblomastix strix and complex community of Bacteroidetes bacteria on its surface.</title>
        <authorList>
            <person name="Treitli S.C."/>
            <person name="Kolisko M."/>
            <person name="Husnik F."/>
            <person name="Keeling P."/>
            <person name="Hampl V."/>
        </authorList>
    </citation>
    <scope>NUCLEOTIDE SEQUENCE [LARGE SCALE GENOMIC DNA]</scope>
    <source>
        <strain evidence="3">ST1C</strain>
    </source>
</reference>
<dbReference type="InterPro" id="IPR026848">
    <property type="entry name" value="Fancl"/>
</dbReference>
<dbReference type="GO" id="GO:0061630">
    <property type="term" value="F:ubiquitin protein ligase activity"/>
    <property type="evidence" value="ECO:0007669"/>
    <property type="project" value="TreeGrafter"/>
</dbReference>
<dbReference type="InterPro" id="IPR026850">
    <property type="entry name" value="FANCL_C"/>
</dbReference>
<dbReference type="Gene3D" id="3.30.40.10">
    <property type="entry name" value="Zinc/RING finger domain, C3HC4 (zinc finger)"/>
    <property type="match status" value="1"/>
</dbReference>
<dbReference type="AlphaFoldDB" id="A0A5J4VG92"/>